<evidence type="ECO:0000313" key="2">
    <source>
        <dbReference type="Proteomes" id="UP001652660"/>
    </source>
</evidence>
<dbReference type="RefSeq" id="XP_027106609.1">
    <property type="nucleotide sequence ID" value="XM_027250808.2"/>
</dbReference>
<evidence type="ECO:0000256" key="1">
    <source>
        <dbReference type="SAM" id="Phobius"/>
    </source>
</evidence>
<dbReference type="Proteomes" id="UP001652660">
    <property type="component" value="Chromosome 2c"/>
</dbReference>
<evidence type="ECO:0000313" key="3">
    <source>
        <dbReference type="RefSeq" id="XP_027106609.1"/>
    </source>
</evidence>
<name>A0A6P6VU47_COFAR</name>
<organism evidence="2 3">
    <name type="scientific">Coffea arabica</name>
    <name type="common">Arabian coffee</name>
    <dbReference type="NCBI Taxonomy" id="13443"/>
    <lineage>
        <taxon>Eukaryota</taxon>
        <taxon>Viridiplantae</taxon>
        <taxon>Streptophyta</taxon>
        <taxon>Embryophyta</taxon>
        <taxon>Tracheophyta</taxon>
        <taxon>Spermatophyta</taxon>
        <taxon>Magnoliopsida</taxon>
        <taxon>eudicotyledons</taxon>
        <taxon>Gunneridae</taxon>
        <taxon>Pentapetalae</taxon>
        <taxon>asterids</taxon>
        <taxon>lamiids</taxon>
        <taxon>Gentianales</taxon>
        <taxon>Rubiaceae</taxon>
        <taxon>Ixoroideae</taxon>
        <taxon>Gardenieae complex</taxon>
        <taxon>Bertiereae - Coffeeae clade</taxon>
        <taxon>Coffeeae</taxon>
        <taxon>Coffea</taxon>
    </lineage>
</organism>
<reference evidence="2" key="1">
    <citation type="journal article" date="2025" name="Foods">
        <title>Unveiling the Microbial Signatures of Arabica Coffee Cherries: Insights into Ripeness Specific Diversity, Functional Traits, and Implications for Quality and Safety.</title>
        <authorList>
            <consortium name="RefSeq"/>
            <person name="Tenea G.N."/>
            <person name="Cifuentes V."/>
            <person name="Reyes P."/>
            <person name="Cevallos-Vallejos M."/>
        </authorList>
    </citation>
    <scope>NUCLEOTIDE SEQUENCE [LARGE SCALE GENOMIC DNA]</scope>
</reference>
<protein>
    <submittedName>
        <fullName evidence="3">Uncharacterized protein isoform X1</fullName>
    </submittedName>
</protein>
<reference evidence="3" key="2">
    <citation type="submission" date="2025-08" db="UniProtKB">
        <authorList>
            <consortium name="RefSeq"/>
        </authorList>
    </citation>
    <scope>IDENTIFICATION</scope>
    <source>
        <tissue evidence="3">Leaves</tissue>
    </source>
</reference>
<keyword evidence="1" id="KW-0812">Transmembrane</keyword>
<keyword evidence="2" id="KW-1185">Reference proteome</keyword>
<accession>A0A6P6VU47</accession>
<sequence>MAKLQLLGRNIGRIFTFGHLSSDLGVSSVRGRTALAPATARNFCTHRLPPPPPPPLEKWRIRSLVKSIDKTRLSCIIAFFGSAFLFYIFMEDEIMDRRQMREGVRQKDGT</sequence>
<proteinExistence type="predicted"/>
<keyword evidence="1" id="KW-0472">Membrane</keyword>
<dbReference type="GeneID" id="113726892"/>
<gene>
    <name evidence="3" type="primary">LOC113726892</name>
</gene>
<dbReference type="AlphaFoldDB" id="A0A6P6VU47"/>
<keyword evidence="1" id="KW-1133">Transmembrane helix</keyword>
<feature type="transmembrane region" description="Helical" evidence="1">
    <location>
        <begin position="71"/>
        <end position="90"/>
    </location>
</feature>